<reference evidence="2" key="1">
    <citation type="journal article" date="2021" name="Front. Microbiol.">
        <title>Comprehensive Comparative Genomics and Phenotyping of Methylobacterium Species.</title>
        <authorList>
            <person name="Alessa O."/>
            <person name="Ogura Y."/>
            <person name="Fujitani Y."/>
            <person name="Takami H."/>
            <person name="Hayashi T."/>
            <person name="Sahin N."/>
            <person name="Tani A."/>
        </authorList>
    </citation>
    <scope>NUCLEOTIDE SEQUENCE</scope>
    <source>
        <strain evidence="2">DSM 17168</strain>
    </source>
</reference>
<keyword evidence="3" id="KW-1185">Reference proteome</keyword>
<dbReference type="Proteomes" id="UP001055153">
    <property type="component" value="Unassembled WGS sequence"/>
</dbReference>
<keyword evidence="1" id="KW-0732">Signal</keyword>
<accession>A0ABQ4SHR2</accession>
<evidence type="ECO:0000313" key="2">
    <source>
        <dbReference type="EMBL" id="GJE01325.1"/>
    </source>
</evidence>
<reference evidence="2" key="2">
    <citation type="submission" date="2021-08" db="EMBL/GenBank/DDBJ databases">
        <authorList>
            <person name="Tani A."/>
            <person name="Ola A."/>
            <person name="Ogura Y."/>
            <person name="Katsura K."/>
            <person name="Hayashi T."/>
        </authorList>
    </citation>
    <scope>NUCLEOTIDE SEQUENCE</scope>
    <source>
        <strain evidence="2">DSM 17168</strain>
    </source>
</reference>
<feature type="signal peptide" evidence="1">
    <location>
        <begin position="1"/>
        <end position="20"/>
    </location>
</feature>
<protein>
    <submittedName>
        <fullName evidence="2">Uncharacterized protein</fullName>
    </submittedName>
</protein>
<evidence type="ECO:0000256" key="1">
    <source>
        <dbReference type="SAM" id="SignalP"/>
    </source>
</evidence>
<feature type="chain" id="PRO_5046065034" evidence="1">
    <location>
        <begin position="21"/>
        <end position="222"/>
    </location>
</feature>
<sequence>MKAPPILLAVTLLMAGPAYAQGTDAQRAACTPDVWRLCASHIPNVGAITACLRREKPNLSAGCRTVMESTGAPAQRLATPRPVAPRVAERVPVAPRPAYARRGESRVVVAERRVSPRMTPRRPVYAEAMPRRPVMAGPMSRRTVVHAVPRRYAVRHTPQRYAAGVGGFSGLPGLRGNRAAMREANYWMRQIGGMMGGMGGMGGMSLDSIRDMRVGDLLSMME</sequence>
<organism evidence="2 3">
    <name type="scientific">Methylobacterium isbiliense</name>
    <dbReference type="NCBI Taxonomy" id="315478"/>
    <lineage>
        <taxon>Bacteria</taxon>
        <taxon>Pseudomonadati</taxon>
        <taxon>Pseudomonadota</taxon>
        <taxon>Alphaproteobacteria</taxon>
        <taxon>Hyphomicrobiales</taxon>
        <taxon>Methylobacteriaceae</taxon>
        <taxon>Methylobacterium</taxon>
    </lineage>
</organism>
<dbReference type="EMBL" id="BPQQ01000036">
    <property type="protein sequence ID" value="GJE01325.1"/>
    <property type="molecule type" value="Genomic_DNA"/>
</dbReference>
<dbReference type="RefSeq" id="WP_238236158.1">
    <property type="nucleotide sequence ID" value="NZ_BPQQ01000036.1"/>
</dbReference>
<evidence type="ECO:0000313" key="3">
    <source>
        <dbReference type="Proteomes" id="UP001055153"/>
    </source>
</evidence>
<name>A0ABQ4SHR2_9HYPH</name>
<comment type="caution">
    <text evidence="2">The sequence shown here is derived from an EMBL/GenBank/DDBJ whole genome shotgun (WGS) entry which is preliminary data.</text>
</comment>
<gene>
    <name evidence="2" type="ORF">GMJLKIPL_3255</name>
</gene>
<proteinExistence type="predicted"/>